<dbReference type="EMBL" id="JANBPY010000984">
    <property type="protein sequence ID" value="KAJ1962306.1"/>
    <property type="molecule type" value="Genomic_DNA"/>
</dbReference>
<feature type="compositionally biased region" description="Basic and acidic residues" evidence="1">
    <location>
        <begin position="78"/>
        <end position="98"/>
    </location>
</feature>
<keyword evidence="3" id="KW-1185">Reference proteome</keyword>
<evidence type="ECO:0000313" key="3">
    <source>
        <dbReference type="Proteomes" id="UP001150925"/>
    </source>
</evidence>
<organism evidence="2 3">
    <name type="scientific">Dispira parvispora</name>
    <dbReference type="NCBI Taxonomy" id="1520584"/>
    <lineage>
        <taxon>Eukaryota</taxon>
        <taxon>Fungi</taxon>
        <taxon>Fungi incertae sedis</taxon>
        <taxon>Zoopagomycota</taxon>
        <taxon>Kickxellomycotina</taxon>
        <taxon>Dimargaritomycetes</taxon>
        <taxon>Dimargaritales</taxon>
        <taxon>Dimargaritaceae</taxon>
        <taxon>Dispira</taxon>
    </lineage>
</organism>
<name>A0A9W8ARI7_9FUNG</name>
<dbReference type="Proteomes" id="UP001150925">
    <property type="component" value="Unassembled WGS sequence"/>
</dbReference>
<accession>A0A9W8ARI7</accession>
<reference evidence="2" key="1">
    <citation type="submission" date="2022-07" db="EMBL/GenBank/DDBJ databases">
        <title>Phylogenomic reconstructions and comparative analyses of Kickxellomycotina fungi.</title>
        <authorList>
            <person name="Reynolds N.K."/>
            <person name="Stajich J.E."/>
            <person name="Barry K."/>
            <person name="Grigoriev I.V."/>
            <person name="Crous P."/>
            <person name="Smith M.E."/>
        </authorList>
    </citation>
    <scope>NUCLEOTIDE SEQUENCE</scope>
    <source>
        <strain evidence="2">RSA 1196</strain>
    </source>
</reference>
<evidence type="ECO:0008006" key="4">
    <source>
        <dbReference type="Google" id="ProtNLM"/>
    </source>
</evidence>
<dbReference type="PANTHER" id="PTHR40460">
    <property type="entry name" value="CHROMOSOME 1, WHOLE GENOME SHOTGUN SEQUENCE"/>
    <property type="match status" value="1"/>
</dbReference>
<evidence type="ECO:0000313" key="2">
    <source>
        <dbReference type="EMBL" id="KAJ1962306.1"/>
    </source>
</evidence>
<evidence type="ECO:0000256" key="1">
    <source>
        <dbReference type="SAM" id="MobiDB-lite"/>
    </source>
</evidence>
<dbReference type="AlphaFoldDB" id="A0A9W8ARI7"/>
<comment type="caution">
    <text evidence="2">The sequence shown here is derived from an EMBL/GenBank/DDBJ whole genome shotgun (WGS) entry which is preliminary data.</text>
</comment>
<sequence length="98" mass="10276">MSTDPSKTHGNFQASAGNAQQKVGETLGNENMQARGAARNAQGRTEHTQAESQGYAQGVMDRMSGAIKSSLHGLTGNREAEAADEAQRAKGVAEMKSN</sequence>
<dbReference type="PANTHER" id="PTHR40460:SF1">
    <property type="entry name" value="CSBD-LIKE DOMAIN-CONTAINING PROTEIN"/>
    <property type="match status" value="1"/>
</dbReference>
<dbReference type="OrthoDB" id="9999611at2759"/>
<feature type="compositionally biased region" description="Polar residues" evidence="1">
    <location>
        <begin position="1"/>
        <end position="32"/>
    </location>
</feature>
<feature type="region of interest" description="Disordered" evidence="1">
    <location>
        <begin position="1"/>
        <end position="98"/>
    </location>
</feature>
<feature type="compositionally biased region" description="Low complexity" evidence="1">
    <location>
        <begin position="33"/>
        <end position="43"/>
    </location>
</feature>
<proteinExistence type="predicted"/>
<gene>
    <name evidence="2" type="ORF">IWQ62_003571</name>
</gene>
<protein>
    <recommendedName>
        <fullName evidence="4">CsbD-like domain-containing protein</fullName>
    </recommendedName>
</protein>
<feature type="non-terminal residue" evidence="2">
    <location>
        <position position="98"/>
    </location>
</feature>